<dbReference type="EMBL" id="CABPRJ010000478">
    <property type="protein sequence ID" value="VVC28115.1"/>
    <property type="molecule type" value="Genomic_DNA"/>
</dbReference>
<evidence type="ECO:0000313" key="1">
    <source>
        <dbReference type="EMBL" id="VVC28115.1"/>
    </source>
</evidence>
<dbReference type="AlphaFoldDB" id="A0A5E4M7U3"/>
<organism evidence="1 2">
    <name type="scientific">Cinara cedri</name>
    <dbReference type="NCBI Taxonomy" id="506608"/>
    <lineage>
        <taxon>Eukaryota</taxon>
        <taxon>Metazoa</taxon>
        <taxon>Ecdysozoa</taxon>
        <taxon>Arthropoda</taxon>
        <taxon>Hexapoda</taxon>
        <taxon>Insecta</taxon>
        <taxon>Pterygota</taxon>
        <taxon>Neoptera</taxon>
        <taxon>Paraneoptera</taxon>
        <taxon>Hemiptera</taxon>
        <taxon>Sternorrhyncha</taxon>
        <taxon>Aphidomorpha</taxon>
        <taxon>Aphidoidea</taxon>
        <taxon>Aphididae</taxon>
        <taxon>Lachninae</taxon>
        <taxon>Cinara</taxon>
    </lineage>
</organism>
<proteinExistence type="predicted"/>
<name>A0A5E4M7U3_9HEMI</name>
<dbReference type="Proteomes" id="UP000325440">
    <property type="component" value="Unassembled WGS sequence"/>
</dbReference>
<dbReference type="OrthoDB" id="6594763at2759"/>
<accession>A0A5E4M7U3</accession>
<sequence length="107" mass="12513">MYIQPQEGFKLQESTITALAYADDVDIPERKHLKRNQKSKTSMGWICYAKTNHLIRMIMDENPVGKRPLGRPRLRWEDVIRKDVETLVEDGIEKQDRWIGKDGGLDM</sequence>
<protein>
    <recommendedName>
        <fullName evidence="3">Reverse transcriptase domain</fullName>
    </recommendedName>
</protein>
<keyword evidence="2" id="KW-1185">Reference proteome</keyword>
<reference evidence="1 2" key="1">
    <citation type="submission" date="2019-08" db="EMBL/GenBank/DDBJ databases">
        <authorList>
            <person name="Alioto T."/>
            <person name="Alioto T."/>
            <person name="Gomez Garrido J."/>
        </authorList>
    </citation>
    <scope>NUCLEOTIDE SEQUENCE [LARGE SCALE GENOMIC DNA]</scope>
</reference>
<gene>
    <name evidence="1" type="ORF">CINCED_3A013982</name>
</gene>
<evidence type="ECO:0000313" key="2">
    <source>
        <dbReference type="Proteomes" id="UP000325440"/>
    </source>
</evidence>
<evidence type="ECO:0008006" key="3">
    <source>
        <dbReference type="Google" id="ProtNLM"/>
    </source>
</evidence>